<keyword evidence="1" id="KW-1133">Transmembrane helix</keyword>
<proteinExistence type="predicted"/>
<dbReference type="AlphaFoldDB" id="A0A017T0F7"/>
<evidence type="ECO:0000256" key="1">
    <source>
        <dbReference type="SAM" id="Phobius"/>
    </source>
</evidence>
<keyword evidence="3" id="KW-1185">Reference proteome</keyword>
<sequence>MARPSRPPGFDMTYQPERRISFGPPIKERFPSLAYLGFAAIFTGVILYGQHAANSSSWLFRYVVEGDRHRLIPSSVCAIILCTSAIAAVLREQMRGVIVHPDGVELRELFGFSFPRVRRLSWSQIDRVAVPSSDVRQAAPGEGKRRGIRLDLWDGSCAWLPEVGNVMGLAVVLERVALARAIPLEGSTGLLDELSNPLEEG</sequence>
<dbReference type="RefSeq" id="WP_044247853.1">
    <property type="nucleotide sequence ID" value="NZ_ASRX01000062.1"/>
</dbReference>
<dbReference type="EMBL" id="ASRX01000062">
    <property type="protein sequence ID" value="EYF02345.1"/>
    <property type="molecule type" value="Genomic_DNA"/>
</dbReference>
<name>A0A017T0F7_9BACT</name>
<accession>A0A017T0F7</accession>
<feature type="transmembrane region" description="Helical" evidence="1">
    <location>
        <begin position="33"/>
        <end position="51"/>
    </location>
</feature>
<dbReference type="Proteomes" id="UP000019678">
    <property type="component" value="Unassembled WGS sequence"/>
</dbReference>
<reference evidence="2 3" key="1">
    <citation type="submission" date="2013-05" db="EMBL/GenBank/DDBJ databases">
        <title>Genome assembly of Chondromyces apiculatus DSM 436.</title>
        <authorList>
            <person name="Sharma G."/>
            <person name="Khatri I."/>
            <person name="Kaur C."/>
            <person name="Mayilraj S."/>
            <person name="Subramanian S."/>
        </authorList>
    </citation>
    <scope>NUCLEOTIDE SEQUENCE [LARGE SCALE GENOMIC DNA]</scope>
    <source>
        <strain evidence="2 3">DSM 436</strain>
    </source>
</reference>
<comment type="caution">
    <text evidence="2">The sequence shown here is derived from an EMBL/GenBank/DDBJ whole genome shotgun (WGS) entry which is preliminary data.</text>
</comment>
<evidence type="ECO:0000313" key="3">
    <source>
        <dbReference type="Proteomes" id="UP000019678"/>
    </source>
</evidence>
<protein>
    <submittedName>
        <fullName evidence="2">Uncharacterized protein</fullName>
    </submittedName>
</protein>
<feature type="transmembrane region" description="Helical" evidence="1">
    <location>
        <begin position="71"/>
        <end position="90"/>
    </location>
</feature>
<gene>
    <name evidence="2" type="ORF">CAP_7274</name>
</gene>
<keyword evidence="1" id="KW-0472">Membrane</keyword>
<keyword evidence="1" id="KW-0812">Transmembrane</keyword>
<evidence type="ECO:0000313" key="2">
    <source>
        <dbReference type="EMBL" id="EYF02345.1"/>
    </source>
</evidence>
<dbReference type="OrthoDB" id="5510843at2"/>
<organism evidence="2 3">
    <name type="scientific">Chondromyces apiculatus DSM 436</name>
    <dbReference type="NCBI Taxonomy" id="1192034"/>
    <lineage>
        <taxon>Bacteria</taxon>
        <taxon>Pseudomonadati</taxon>
        <taxon>Myxococcota</taxon>
        <taxon>Polyangia</taxon>
        <taxon>Polyangiales</taxon>
        <taxon>Polyangiaceae</taxon>
        <taxon>Chondromyces</taxon>
    </lineage>
</organism>